<dbReference type="RefSeq" id="WP_013131219.1">
    <property type="nucleotide sequence ID" value="NC_014165.1"/>
</dbReference>
<name>D6Y791_THEBD</name>
<organism evidence="1 2">
    <name type="scientific">Thermobispora bispora (strain ATCC 19993 / DSM 43833 / CBS 139.67 / JCM 10125 / KCTC 9307 / NBRC 14880 / R51)</name>
    <dbReference type="NCBI Taxonomy" id="469371"/>
    <lineage>
        <taxon>Bacteria</taxon>
        <taxon>Bacillati</taxon>
        <taxon>Actinomycetota</taxon>
        <taxon>Actinomycetes</taxon>
        <taxon>Streptosporangiales</taxon>
        <taxon>Streptosporangiaceae</taxon>
        <taxon>Thermobispora</taxon>
    </lineage>
</organism>
<protein>
    <submittedName>
        <fullName evidence="1">Uncharacterized protein</fullName>
    </submittedName>
</protein>
<dbReference type="AlphaFoldDB" id="D6Y791"/>
<accession>D6Y791</accession>
<dbReference type="eggNOG" id="ENOG5033A88">
    <property type="taxonomic scope" value="Bacteria"/>
</dbReference>
<dbReference type="Proteomes" id="UP000006640">
    <property type="component" value="Chromosome"/>
</dbReference>
<dbReference type="HOGENOM" id="CLU_084427_0_0_11"/>
<evidence type="ECO:0000313" key="2">
    <source>
        <dbReference type="Proteomes" id="UP000006640"/>
    </source>
</evidence>
<reference evidence="1 2" key="1">
    <citation type="submission" date="2010-01" db="EMBL/GenBank/DDBJ databases">
        <title>The complete genome of Thermobispora bispora DSM 43833.</title>
        <authorList>
            <consortium name="US DOE Joint Genome Institute (JGI-PGF)"/>
            <person name="Lucas S."/>
            <person name="Copeland A."/>
            <person name="Lapidus A."/>
            <person name="Glavina del Rio T."/>
            <person name="Dalin E."/>
            <person name="Tice H."/>
            <person name="Bruce D."/>
            <person name="Goodwin L."/>
            <person name="Pitluck S."/>
            <person name="Kyrpides N."/>
            <person name="Mavromatis K."/>
            <person name="Ivanova N."/>
            <person name="Mikhailova N."/>
            <person name="Chertkov O."/>
            <person name="Brettin T."/>
            <person name="Detter J.C."/>
            <person name="Han C."/>
            <person name="Larimer F."/>
            <person name="Land M."/>
            <person name="Hauser L."/>
            <person name="Markowitz V."/>
            <person name="Cheng J.-F."/>
            <person name="Hugenholtz P."/>
            <person name="Woyke T."/>
            <person name="Wu D."/>
            <person name="Jando M."/>
            <person name="Schneider S."/>
            <person name="Klenk H.-P."/>
            <person name="Eisen J.A."/>
        </authorList>
    </citation>
    <scope>NUCLEOTIDE SEQUENCE [LARGE SCALE GENOMIC DNA]</scope>
    <source>
        <strain evidence="2">ATCC 19993 / DSM 43833 / CBS 139.67 / JCM 10125 / KCTC 9307 / NBRC 14880 / R51</strain>
    </source>
</reference>
<sequence>MRPSAVHLRIIEDTGRVRERYGLLLAGGYALQAHGCADRRADDLCLVTAHRAPITEPAAAMAAALRERGLSAEPEAGGPRMARVLVTDEIAGWSCAVELSREDLRDAPLDAGVCLVVGLDDAVGLAVRALHDRGLPRDFIDVAAAGDRYGFRDLERLGARHADEWRTEELVQRLETVDQLADEAFTRYGVDEERITAIRRFAYAWVEEIKLRRVEDGDIEFGMDVPEVD</sequence>
<evidence type="ECO:0000313" key="1">
    <source>
        <dbReference type="EMBL" id="ADG87686.1"/>
    </source>
</evidence>
<dbReference type="EMBL" id="CP001874">
    <property type="protein sequence ID" value="ADG87686.1"/>
    <property type="molecule type" value="Genomic_DNA"/>
</dbReference>
<keyword evidence="2" id="KW-1185">Reference proteome</keyword>
<gene>
    <name evidence="1" type="ordered locus">Tbis_0963</name>
</gene>
<proteinExistence type="predicted"/>
<dbReference type="OrthoDB" id="3870258at2"/>
<dbReference type="KEGG" id="tbi:Tbis_0963"/>